<name>A0A4V6RRV1_9RHOB</name>
<proteinExistence type="predicted"/>
<dbReference type="PROSITE" id="PS50995">
    <property type="entry name" value="HTH_MARR_2"/>
    <property type="match status" value="1"/>
</dbReference>
<dbReference type="PANTHER" id="PTHR33164">
    <property type="entry name" value="TRANSCRIPTIONAL REGULATOR, MARR FAMILY"/>
    <property type="match status" value="1"/>
</dbReference>
<dbReference type="CDD" id="cd00090">
    <property type="entry name" value="HTH_ARSR"/>
    <property type="match status" value="1"/>
</dbReference>
<dbReference type="InterPro" id="IPR036388">
    <property type="entry name" value="WH-like_DNA-bd_sf"/>
</dbReference>
<evidence type="ECO:0000313" key="4">
    <source>
        <dbReference type="Proteomes" id="UP000306113"/>
    </source>
</evidence>
<reference evidence="3 4" key="1">
    <citation type="submission" date="2019-04" db="EMBL/GenBank/DDBJ databases">
        <title>Draft genome sequence of Youngimonas vesicularis.</title>
        <authorList>
            <person name="Hameed A."/>
        </authorList>
    </citation>
    <scope>NUCLEOTIDE SEQUENCE [LARGE SCALE GENOMIC DNA]</scope>
    <source>
        <strain evidence="3 4">CC-AMW-E</strain>
    </source>
</reference>
<organism evidence="3 4">
    <name type="scientific">Thalassobius vesicularis</name>
    <dbReference type="NCBI Taxonomy" id="1294297"/>
    <lineage>
        <taxon>Bacteria</taxon>
        <taxon>Pseudomonadati</taxon>
        <taxon>Pseudomonadota</taxon>
        <taxon>Alphaproteobacteria</taxon>
        <taxon>Rhodobacterales</taxon>
        <taxon>Roseobacteraceae</taxon>
        <taxon>Thalassovita</taxon>
    </lineage>
</organism>
<dbReference type="Gene3D" id="1.10.10.10">
    <property type="entry name" value="Winged helix-like DNA-binding domain superfamily/Winged helix DNA-binding domain"/>
    <property type="match status" value="1"/>
</dbReference>
<dbReference type="InterPro" id="IPR000835">
    <property type="entry name" value="HTH_MarR-typ"/>
</dbReference>
<dbReference type="Proteomes" id="UP000306113">
    <property type="component" value="Unassembled WGS sequence"/>
</dbReference>
<dbReference type="AlphaFoldDB" id="A0A4V6RRV1"/>
<dbReference type="PANTHER" id="PTHR33164:SF43">
    <property type="entry name" value="HTH-TYPE TRANSCRIPTIONAL REPRESSOR YETL"/>
    <property type="match status" value="1"/>
</dbReference>
<evidence type="ECO:0000259" key="2">
    <source>
        <dbReference type="PROSITE" id="PS50995"/>
    </source>
</evidence>
<dbReference type="Pfam" id="PF12802">
    <property type="entry name" value="MarR_2"/>
    <property type="match status" value="1"/>
</dbReference>
<dbReference type="PRINTS" id="PR00598">
    <property type="entry name" value="HTHMARR"/>
</dbReference>
<dbReference type="EMBL" id="SSMD01000011">
    <property type="protein sequence ID" value="THD71554.1"/>
    <property type="molecule type" value="Genomic_DNA"/>
</dbReference>
<sequence>MSTHNAARTDPVTDAPSPLPDEMFLAFPDDDTPEARATLSFSRSPTVLLTFAANRFTRSAARVYQQEYGIGAMDWRMLVMLTRVPGCSVALASKTIGIDKAAVSRSLTRLEQAGLAVAETPLPDPRRRDWTLTDKGRALHERILHTALERQRKLLEGFSEAEVEMFNDFLRRFLGNLETL</sequence>
<dbReference type="InterPro" id="IPR036390">
    <property type="entry name" value="WH_DNA-bd_sf"/>
</dbReference>
<dbReference type="OrthoDB" id="8906692at2"/>
<dbReference type="InterPro" id="IPR039422">
    <property type="entry name" value="MarR/SlyA-like"/>
</dbReference>
<gene>
    <name evidence="3" type="ORF">E7681_17260</name>
</gene>
<dbReference type="GO" id="GO:0003700">
    <property type="term" value="F:DNA-binding transcription factor activity"/>
    <property type="evidence" value="ECO:0007669"/>
    <property type="project" value="InterPro"/>
</dbReference>
<evidence type="ECO:0000256" key="1">
    <source>
        <dbReference type="SAM" id="MobiDB-lite"/>
    </source>
</evidence>
<evidence type="ECO:0000313" key="3">
    <source>
        <dbReference type="EMBL" id="THD71554.1"/>
    </source>
</evidence>
<dbReference type="SMART" id="SM00347">
    <property type="entry name" value="HTH_MARR"/>
    <property type="match status" value="1"/>
</dbReference>
<dbReference type="InterPro" id="IPR011991">
    <property type="entry name" value="ArsR-like_HTH"/>
</dbReference>
<accession>A0A4V6RRV1</accession>
<protein>
    <submittedName>
        <fullName evidence="3">MarR family transcriptional regulator</fullName>
    </submittedName>
</protein>
<dbReference type="GO" id="GO:0006950">
    <property type="term" value="P:response to stress"/>
    <property type="evidence" value="ECO:0007669"/>
    <property type="project" value="TreeGrafter"/>
</dbReference>
<keyword evidence="4" id="KW-1185">Reference proteome</keyword>
<dbReference type="SUPFAM" id="SSF46785">
    <property type="entry name" value="Winged helix' DNA-binding domain"/>
    <property type="match status" value="1"/>
</dbReference>
<feature type="region of interest" description="Disordered" evidence="1">
    <location>
        <begin position="1"/>
        <end position="21"/>
    </location>
</feature>
<comment type="caution">
    <text evidence="3">The sequence shown here is derived from an EMBL/GenBank/DDBJ whole genome shotgun (WGS) entry which is preliminary data.</text>
</comment>
<feature type="domain" description="HTH marR-type" evidence="2">
    <location>
        <begin position="46"/>
        <end position="175"/>
    </location>
</feature>